<reference evidence="15" key="1">
    <citation type="submission" date="2025-08" db="UniProtKB">
        <authorList>
            <consortium name="Ensembl"/>
        </authorList>
    </citation>
    <scope>IDENTIFICATION</scope>
</reference>
<dbReference type="OMA" id="QGFVNIQ"/>
<dbReference type="GO" id="GO:0016887">
    <property type="term" value="F:ATP hydrolysis activity"/>
    <property type="evidence" value="ECO:0007669"/>
    <property type="project" value="InterPro"/>
</dbReference>
<comment type="similarity">
    <text evidence="2">Belongs to the AAA ATPase family.</text>
</comment>
<evidence type="ECO:0000256" key="10">
    <source>
        <dbReference type="ARBA" id="ARBA00032509"/>
    </source>
</evidence>
<dbReference type="GO" id="GO:0005829">
    <property type="term" value="C:cytosol"/>
    <property type="evidence" value="ECO:0007669"/>
    <property type="project" value="TreeGrafter"/>
</dbReference>
<name>A0A9J7ZSQ9_CYPCA</name>
<dbReference type="SUPFAM" id="SSF50692">
    <property type="entry name" value="ADC-like"/>
    <property type="match status" value="1"/>
</dbReference>
<dbReference type="Pfam" id="PF17862">
    <property type="entry name" value="AAA_lid_3"/>
    <property type="match status" value="1"/>
</dbReference>
<evidence type="ECO:0000256" key="7">
    <source>
        <dbReference type="ARBA" id="ARBA00022840"/>
    </source>
</evidence>
<evidence type="ECO:0000313" key="15">
    <source>
        <dbReference type="Ensembl" id="ENSCCRP00000135482.1"/>
    </source>
</evidence>
<reference evidence="15" key="2">
    <citation type="submission" date="2025-09" db="UniProtKB">
        <authorList>
            <consortium name="Ensembl"/>
        </authorList>
    </citation>
    <scope>IDENTIFICATION</scope>
</reference>
<evidence type="ECO:0000256" key="4">
    <source>
        <dbReference type="ARBA" id="ARBA00022593"/>
    </source>
</evidence>
<accession>A0A9J7ZSQ9</accession>
<dbReference type="InterPro" id="IPR015343">
    <property type="entry name" value="PEX1-N-lobe"/>
</dbReference>
<comment type="catalytic activity">
    <reaction evidence="12">
        <text>ATP + H2O = ADP + phosphate + H(+)</text>
        <dbReference type="Rhea" id="RHEA:13065"/>
        <dbReference type="ChEBI" id="CHEBI:15377"/>
        <dbReference type="ChEBI" id="CHEBI:15378"/>
        <dbReference type="ChEBI" id="CHEBI:30616"/>
        <dbReference type="ChEBI" id="CHEBI:43474"/>
        <dbReference type="ChEBI" id="CHEBI:456216"/>
    </reaction>
    <physiologicalReaction direction="left-to-right" evidence="12">
        <dbReference type="Rhea" id="RHEA:13066"/>
    </physiologicalReaction>
</comment>
<dbReference type="SUPFAM" id="SSF52540">
    <property type="entry name" value="P-loop containing nucleoside triphosphate hydrolases"/>
    <property type="match status" value="2"/>
</dbReference>
<dbReference type="AlphaFoldDB" id="A0A9J7ZSQ9"/>
<dbReference type="Gene3D" id="3.10.330.10">
    <property type="match status" value="1"/>
</dbReference>
<keyword evidence="4" id="KW-0962">Peroxisome biogenesis</keyword>
<evidence type="ECO:0000256" key="13">
    <source>
        <dbReference type="SAM" id="MobiDB-lite"/>
    </source>
</evidence>
<evidence type="ECO:0000256" key="2">
    <source>
        <dbReference type="ARBA" id="ARBA00006914"/>
    </source>
</evidence>
<dbReference type="GO" id="GO:0005778">
    <property type="term" value="C:peroxisomal membrane"/>
    <property type="evidence" value="ECO:0007669"/>
    <property type="project" value="TreeGrafter"/>
</dbReference>
<dbReference type="InterPro" id="IPR003959">
    <property type="entry name" value="ATPase_AAA_core"/>
</dbReference>
<feature type="region of interest" description="Disordered" evidence="13">
    <location>
        <begin position="319"/>
        <end position="340"/>
    </location>
</feature>
<evidence type="ECO:0000256" key="3">
    <source>
        <dbReference type="ARBA" id="ARBA00022448"/>
    </source>
</evidence>
<dbReference type="Gene3D" id="3.40.50.300">
    <property type="entry name" value="P-loop containing nucleotide triphosphate hydrolases"/>
    <property type="match status" value="2"/>
</dbReference>
<evidence type="ECO:0000256" key="6">
    <source>
        <dbReference type="ARBA" id="ARBA00022801"/>
    </source>
</evidence>
<dbReference type="InterPro" id="IPR015342">
    <property type="entry name" value="PEX1-N_C-lobe"/>
</dbReference>
<sequence>MLGSQGIQPVTLVFNNSKNCFLQLSSHFATHLCLHENQILELSWGVSAPVFLSWTRSRSSGPEDRVEISRQLGERLGLKEGEQGYLRPCHQVQSVQQVFVEPLSPDDWEILELHSLALEQRLLDQIRVVFSEGVFPVWVDQHTVIYIRIASLSPSVPFGRLEQFTELVVSPKLHPGGEQLLHTRSQEPSQYLQHQSIDVTSSPSSVVHQDPFSDHLESQNEGHWGGIADLKSLVRYMFTGGFEPAKENVAVPTIPTILKDCILRTCGTPPRSVSHLGSCHGDVHILPWNLQENWNPGQSALTYGRLSKILSPKELREKVKQAMEKKKSRDGPHKGNDKEEHKENVVVVRMLCHNIKRLQEDQKFNKCEDIYSGRVWIPKVLQRRLSIDPRSAVRIQPLKSMPRVAEAVMVQPLKPLAESEKEEDIQTAFLNWLHAQSHQPLSCLTGRTNVILLPCAEGKEEFVLTVLKPEQQQEDEMFFLSTSLLKKTNVQTVREPRDSDHSGSDNDKEDPHLGFPCLSSLGGVEDISRSAFEHISHALMGGPLSRELVSTGRGLRGGALLITGAKGSGKSSLSRALCRKASEQLDAHVQVVYCKTLKGKRADTIRQRLEEVFEQAVWRQPSVVLLDDLDHMTGAATSPEHEHGPEALLRQHIAQSLRDLVDEMVVRSSLVALMVTAQSEHALHQTLTAVQGSHFFQSFCKIQTPDQAQRLEILRSLIAKKNSQDCQTTLDLDIVARETEGFMPQDLNLLLERAIHANTLHSRNNGSSEDLNYKDFRQALQGFTPPSLWGAQLQTPSGAGMERIGGLHQARQLLMDIILLPAKYPLLFSSLPMRQCSGVLLYGAPGTGKTLLAGAVAKESGMNFISIKGPELLSKYIGASEQAVRDVFQRSVQRHSLFCMIYSSTSLESSLNVCLCHCRAQQAKPCILFFDEFDSLAPRRGHDNTGVTDRVVNQLLTQLDGVEGLTGVYVLAATSRPDLIDPALLRPGRLDKSLYCPPPDQEARLEILQALTHSVPLAADVDLEQIAVVTELFTGADLKALLYNAQLEAIHSSLGPNLLHDLGSGSDSDVSLSSLIFLNHSSGSDDSAGEGDTGLVLLNPSELPPEDPRHNIWRLYFGSSFESELDNQSLSELNSQCLSGPNSTAPDLTGASVRDPNSCHAPVFMSCLQDGFQELTHEHSECLRAEVNTVKNSYRRNPDESSLVQTGSSKPGSVICQTHLISALANTRASVSREDWRRYTELYESFGASKEGKSQSTALFKAGQRVTLA</sequence>
<dbReference type="Pfam" id="PF09263">
    <property type="entry name" value="PEX-2N"/>
    <property type="match status" value="1"/>
</dbReference>
<keyword evidence="16" id="KW-1185">Reference proteome</keyword>
<keyword evidence="7" id="KW-0067">ATP-binding</keyword>
<dbReference type="GO" id="GO:0016558">
    <property type="term" value="P:protein import into peroxisome matrix"/>
    <property type="evidence" value="ECO:0007669"/>
    <property type="project" value="TreeGrafter"/>
</dbReference>
<dbReference type="Ensembl" id="ENSCCRT00000140489.1">
    <property type="protein sequence ID" value="ENSCCRP00000135482.1"/>
    <property type="gene ID" value="ENSCCRG00000004876.2"/>
</dbReference>
<dbReference type="InterPro" id="IPR003960">
    <property type="entry name" value="ATPase_AAA_CS"/>
</dbReference>
<evidence type="ECO:0000256" key="5">
    <source>
        <dbReference type="ARBA" id="ARBA00022741"/>
    </source>
</evidence>
<dbReference type="PROSITE" id="PS00674">
    <property type="entry name" value="AAA"/>
    <property type="match status" value="1"/>
</dbReference>
<dbReference type="Proteomes" id="UP001108240">
    <property type="component" value="Unplaced"/>
</dbReference>
<feature type="compositionally biased region" description="Basic and acidic residues" evidence="13">
    <location>
        <begin position="494"/>
        <end position="512"/>
    </location>
</feature>
<keyword evidence="9" id="KW-0472">Membrane</keyword>
<dbReference type="Gene3D" id="2.40.40.20">
    <property type="match status" value="1"/>
</dbReference>
<feature type="domain" description="AAA+ ATPase" evidence="14">
    <location>
        <begin position="835"/>
        <end position="1000"/>
    </location>
</feature>
<dbReference type="Pfam" id="PF09262">
    <property type="entry name" value="PEX-1N"/>
    <property type="match status" value="1"/>
</dbReference>
<dbReference type="InterPro" id="IPR009010">
    <property type="entry name" value="Asp_de-COase-like_dom_sf"/>
</dbReference>
<evidence type="ECO:0000259" key="14">
    <source>
        <dbReference type="SMART" id="SM00382"/>
    </source>
</evidence>
<dbReference type="PANTHER" id="PTHR23077:SF12">
    <property type="entry name" value="PEROXISOMAL ATPASE PEX1"/>
    <property type="match status" value="1"/>
</dbReference>
<keyword evidence="3" id="KW-0813">Transport</keyword>
<protein>
    <recommendedName>
        <fullName evidence="11">Peroxisomal ATPase PEX1</fullName>
    </recommendedName>
    <alternativeName>
        <fullName evidence="10">Peroxin-1</fullName>
    </alternativeName>
</protein>
<dbReference type="PANTHER" id="PTHR23077">
    <property type="entry name" value="AAA-FAMILY ATPASE"/>
    <property type="match status" value="1"/>
</dbReference>
<evidence type="ECO:0000256" key="9">
    <source>
        <dbReference type="ARBA" id="ARBA00023136"/>
    </source>
</evidence>
<keyword evidence="8" id="KW-0653">Protein transport</keyword>
<dbReference type="InterPro" id="IPR050168">
    <property type="entry name" value="AAA_ATPase_domain"/>
</dbReference>
<dbReference type="FunFam" id="3.40.50.300:FF:000966">
    <property type="entry name" value="Peroxisomal biogenesis factor 1"/>
    <property type="match status" value="1"/>
</dbReference>
<dbReference type="SMART" id="SM00382">
    <property type="entry name" value="AAA"/>
    <property type="match status" value="2"/>
</dbReference>
<keyword evidence="5" id="KW-0547">Nucleotide-binding</keyword>
<evidence type="ECO:0000256" key="11">
    <source>
        <dbReference type="ARBA" id="ARBA00034532"/>
    </source>
</evidence>
<dbReference type="InterPro" id="IPR003593">
    <property type="entry name" value="AAA+_ATPase"/>
</dbReference>
<dbReference type="GeneTree" id="ENSGT00550000075032"/>
<organism evidence="15 16">
    <name type="scientific">Cyprinus carpio carpio</name>
    <dbReference type="NCBI Taxonomy" id="630221"/>
    <lineage>
        <taxon>Eukaryota</taxon>
        <taxon>Metazoa</taxon>
        <taxon>Chordata</taxon>
        <taxon>Craniata</taxon>
        <taxon>Vertebrata</taxon>
        <taxon>Euteleostomi</taxon>
        <taxon>Actinopterygii</taxon>
        <taxon>Neopterygii</taxon>
        <taxon>Teleostei</taxon>
        <taxon>Ostariophysi</taxon>
        <taxon>Cypriniformes</taxon>
        <taxon>Cyprinidae</taxon>
        <taxon>Cyprininae</taxon>
        <taxon>Cyprinus</taxon>
    </lineage>
</organism>
<evidence type="ECO:0000313" key="16">
    <source>
        <dbReference type="Proteomes" id="UP001108240"/>
    </source>
</evidence>
<comment type="subcellular location">
    <subcellularLocation>
        <location evidence="1">Membrane</location>
    </subcellularLocation>
</comment>
<dbReference type="SUPFAM" id="SSF54585">
    <property type="entry name" value="Cdc48 domain 2-like"/>
    <property type="match status" value="1"/>
</dbReference>
<dbReference type="FunFam" id="3.10.330.10:FF:000004">
    <property type="entry name" value="Peroxisome biogenesis factor 1"/>
    <property type="match status" value="1"/>
</dbReference>
<dbReference type="Pfam" id="PF00004">
    <property type="entry name" value="AAA"/>
    <property type="match status" value="2"/>
</dbReference>
<dbReference type="InterPro" id="IPR041569">
    <property type="entry name" value="AAA_lid_3"/>
</dbReference>
<proteinExistence type="inferred from homology"/>
<feature type="region of interest" description="Disordered" evidence="13">
    <location>
        <begin position="490"/>
        <end position="512"/>
    </location>
</feature>
<feature type="domain" description="AAA+ ATPase" evidence="14">
    <location>
        <begin position="556"/>
        <end position="680"/>
    </location>
</feature>
<dbReference type="GO" id="GO:0005524">
    <property type="term" value="F:ATP binding"/>
    <property type="evidence" value="ECO:0007669"/>
    <property type="project" value="UniProtKB-KW"/>
</dbReference>
<evidence type="ECO:0000256" key="12">
    <source>
        <dbReference type="ARBA" id="ARBA00048778"/>
    </source>
</evidence>
<dbReference type="Gene3D" id="1.10.8.60">
    <property type="match status" value="2"/>
</dbReference>
<keyword evidence="6" id="KW-0378">Hydrolase</keyword>
<dbReference type="InterPro" id="IPR027417">
    <property type="entry name" value="P-loop_NTPase"/>
</dbReference>
<evidence type="ECO:0000256" key="1">
    <source>
        <dbReference type="ARBA" id="ARBA00004370"/>
    </source>
</evidence>
<evidence type="ECO:0000256" key="8">
    <source>
        <dbReference type="ARBA" id="ARBA00022927"/>
    </source>
</evidence>
<dbReference type="FunFam" id="1.10.8.60:FF:000060">
    <property type="entry name" value="peroxisome biogenesis factor 1"/>
    <property type="match status" value="1"/>
</dbReference>
<dbReference type="InterPro" id="IPR029067">
    <property type="entry name" value="CDC48_domain_2-like_sf"/>
</dbReference>